<keyword evidence="3" id="KW-1003">Cell membrane</keyword>
<dbReference type="SUPFAM" id="SSF53448">
    <property type="entry name" value="Nucleotide-diphospho-sugar transferases"/>
    <property type="match status" value="1"/>
</dbReference>
<dbReference type="GO" id="GO:0016459">
    <property type="term" value="C:myosin complex"/>
    <property type="evidence" value="ECO:0007669"/>
    <property type="project" value="UniProtKB-KW"/>
</dbReference>
<evidence type="ECO:0000256" key="11">
    <source>
        <dbReference type="ARBA" id="ARBA00023180"/>
    </source>
</evidence>
<evidence type="ECO:0000256" key="1">
    <source>
        <dbReference type="ARBA" id="ARBA00004651"/>
    </source>
</evidence>
<dbReference type="PRINTS" id="PR00193">
    <property type="entry name" value="MYOSINHEAVY"/>
</dbReference>
<evidence type="ECO:0000256" key="10">
    <source>
        <dbReference type="ARBA" id="ARBA00023175"/>
    </source>
</evidence>
<reference evidence="17 18" key="1">
    <citation type="submission" date="2016-08" db="EMBL/GenBank/DDBJ databases">
        <title>A Parts List for Fungal Cellulosomes Revealed by Comparative Genomics.</title>
        <authorList>
            <consortium name="DOE Joint Genome Institute"/>
            <person name="Haitjema C.H."/>
            <person name="Gilmore S.P."/>
            <person name="Henske J.K."/>
            <person name="Solomon K.V."/>
            <person name="De Groot R."/>
            <person name="Kuo A."/>
            <person name="Mondo S.J."/>
            <person name="Salamov A.A."/>
            <person name="Labutti K."/>
            <person name="Zhao Z."/>
            <person name="Chiniquy J."/>
            <person name="Barry K."/>
            <person name="Brewer H.M."/>
            <person name="Purvine S.O."/>
            <person name="Wright A.T."/>
            <person name="Boxma B."/>
            <person name="Van Alen T."/>
            <person name="Hackstein J.H."/>
            <person name="Baker S.E."/>
            <person name="Grigoriev I.V."/>
            <person name="O'Malley M.A."/>
        </authorList>
    </citation>
    <scope>NUCLEOTIDE SEQUENCE [LARGE SCALE GENOMIC DNA]</scope>
    <source>
        <strain evidence="17 18">S4</strain>
    </source>
</reference>
<gene>
    <name evidence="17" type="ORF">BCR32DRAFT_237571</name>
</gene>
<keyword evidence="18" id="KW-1185">Reference proteome</keyword>
<dbReference type="EMBL" id="MCFG01000376">
    <property type="protein sequence ID" value="ORX75130.1"/>
    <property type="molecule type" value="Genomic_DNA"/>
</dbReference>
<keyword evidence="4" id="KW-0328">Glycosyltransferase</keyword>
<dbReference type="InterPro" id="IPR004835">
    <property type="entry name" value="Chitin_synth"/>
</dbReference>
<evidence type="ECO:0000259" key="15">
    <source>
        <dbReference type="PROSITE" id="PS51456"/>
    </source>
</evidence>
<keyword evidence="12" id="KW-0009">Actin-binding</keyword>
<dbReference type="InterPro" id="IPR014876">
    <property type="entry name" value="DEK_C"/>
</dbReference>
<keyword evidence="8 12" id="KW-0518">Myosin</keyword>
<comment type="caution">
    <text evidence="12">Lacks conserved residue(s) required for the propagation of feature annotation.</text>
</comment>
<dbReference type="Gene3D" id="1.10.10.60">
    <property type="entry name" value="Homeodomain-like"/>
    <property type="match status" value="1"/>
</dbReference>
<dbReference type="Pfam" id="PF08766">
    <property type="entry name" value="DEK_C"/>
    <property type="match status" value="1"/>
</dbReference>
<dbReference type="GO" id="GO:0031505">
    <property type="term" value="P:fungal-type cell wall organization"/>
    <property type="evidence" value="ECO:0007669"/>
    <property type="project" value="TreeGrafter"/>
</dbReference>
<dbReference type="SUPFAM" id="SSF55856">
    <property type="entry name" value="Cytochrome b5-like heme/steroid binding domain"/>
    <property type="match status" value="1"/>
</dbReference>
<dbReference type="Pfam" id="PF00063">
    <property type="entry name" value="Myosin_head"/>
    <property type="match status" value="1"/>
</dbReference>
<feature type="transmembrane region" description="Helical" evidence="14">
    <location>
        <begin position="854"/>
        <end position="876"/>
    </location>
</feature>
<sequence>MVRGRKPQLSMIIDNVVNCEGKSKDEIVNNLRDLYMNEVFYMKIGSNALLSVNPLRPVDSSSTETLEKYTEFALDTSNENKRKLSPHIFEMVCNAYFHMFRNKEDQSIILNGLTGSGKTFCRQLIINQLCEISKGKKRSKTKNGLKYAQTILNAFGNSQTLDSSDASQFGLYTEVQYNSHGKIIGAKFLDYLLDKHRLYSTYEFERNFHVFYYLLAGASQSEKSYWRLGDTTSYEYLSGERAINQTDEQNYEDLAIALKSLGIGRHTQRQIFQLLAAILHIGNIHFIDSQNPQQDSCQIKNLDELEIVSEYLGIHPRNLETILIYKTMLIKRELCTVFLTAEHAEIQKNEFSSLLYSLLFSWIVEHINTKLCKTEEETANFIGIMDFRGTTTASEGDLYQLLSNFANEKIYQFTNQQLFSIPAEDYRIQKLNIDIPVLTDNIDSPFGKNKNVIELFTDGKSLLSVMDSECNRSKPDTQRLLSKFDPLQKNDSFCLSNEGFTIRHYFGDCDYNVDNFLKCNSDNMNTDFVALLKGSGEMPSSSNEFIVGLFSDKAITTKALPRGTTNNICEAQQSQKPLRAPSTKRKKGREKPASEIIPTIGNQLNDSLNEVIDTMANTNPWFVYCIKPNKYQKQSSYKFDTDFIRKQIDIYGITEIAKAREYDFTSYYNFSEFLEIFDPIIEPMELNQTDPKEKCIAFANIFKWNEKEFAIGSSKVFIAEEQWKILNNEVRAIENALKSEKHKNDENDENEKATLVEEDEAESSSMIESESQLESEIYQSDEDFDPTLVEGIKGGKKDEESSEEEEKEHMSTARKQWVCVTYCLTFYICNCCLVKCGKMVRKDIQMAWREKFALNLIIFILSLSIIFYIVGLGQIICPKKNWLSREELKLESSSKKYLVGLHGRYLDVTSFLKNNNHRIFEQVEDYVGQDVTYMFWSPLDLWGVSYCLNVGPKPGNDWDYIYKVDESKRKQHAESGMYIHRQDEPPSTPQSQKTGYKKDYVHYLLKKYTKGWIVANKNTINIPKTLAKGQSYPQYVTIHDNIYDVTKYSSSPVSFLGEFGSHLLSEQNKDITKEFDDYRLKYIMNGNKVLNSEYENYHPDQCLRCMGDLFFYAKVDHRSDFKCQLTNYILLIGSLIIVMVIGVKFLAALQLTSRKDPEEHDKFVICQVPCYTEDEESLLRTIKSLSILRYDDKRKLLFIIADGMIIGSGNDRPTPRIVLDLLGVDPSVDPEAFAFLSIGEGAKQYNMGKIYSGLYECQGRSVPFIVVVKVGAPSERSRPGNRGKRDSQMILMRFLSKVHLNSPMTPMELELYHQIKNIIGVNPSFYEYVLMVDADTQVMPDSLNRMVSCMIHDSKIMGICGETRLLNEKASWVTMIQVYEYFISHHLAKAFESLFGSVTCLPGCFSMYRIRTPTKRIPLLIANGVIEDYSECKVDTLHKKNLLSLGEDRYLTTLLMKHFPQMKLKFTPDALCETNAPDRWSVLLSQRRRWINSTVHNLIELLFLPQLCGFCCFSLRFVVMIDLFATLIQPVTMVYLIYLIYYIIFSGEKLPTISLLLILAMYGFQIFIYLVKKQWQHVGWMIIYLMSMPLFGFFIPLYSFWHFDDFSWGNTRVVVGDGKKKEYVAENEKFDPSTIPTKTWDEYEQELYEQSTKDSRISDFTDHTAAKSESYAPSIPVMPQMQQIYAESAYAGSNYNGPAYQSQYMNTNSLNPNVSMNSSIPSQRLSVGSFQFNKMPSDEEIVAQIQNIIYNSDLMKITKKQVREELSNYFGIDMSAKKDFINCTIEEILSGQM</sequence>
<dbReference type="Gene3D" id="1.20.120.720">
    <property type="entry name" value="Myosin VI head, motor domain, U50 subdomain"/>
    <property type="match status" value="1"/>
</dbReference>
<evidence type="ECO:0000256" key="5">
    <source>
        <dbReference type="ARBA" id="ARBA00022679"/>
    </source>
</evidence>
<dbReference type="GO" id="GO:0006031">
    <property type="term" value="P:chitin biosynthetic process"/>
    <property type="evidence" value="ECO:0007669"/>
    <property type="project" value="TreeGrafter"/>
</dbReference>
<dbReference type="InterPro" id="IPR027417">
    <property type="entry name" value="P-loop_NTPase"/>
</dbReference>
<evidence type="ECO:0000259" key="16">
    <source>
        <dbReference type="PROSITE" id="PS51998"/>
    </source>
</evidence>
<dbReference type="GO" id="GO:0003774">
    <property type="term" value="F:cytoskeletal motor activity"/>
    <property type="evidence" value="ECO:0007669"/>
    <property type="project" value="UniProtKB-UniRule"/>
</dbReference>
<evidence type="ECO:0000256" key="4">
    <source>
        <dbReference type="ARBA" id="ARBA00022676"/>
    </source>
</evidence>
<evidence type="ECO:0000256" key="7">
    <source>
        <dbReference type="ARBA" id="ARBA00022989"/>
    </source>
</evidence>
<feature type="compositionally biased region" description="Polar residues" evidence="13">
    <location>
        <begin position="567"/>
        <end position="576"/>
    </location>
</feature>
<dbReference type="EC" id="2.4.1.16" evidence="2"/>
<evidence type="ECO:0000256" key="3">
    <source>
        <dbReference type="ARBA" id="ARBA00022475"/>
    </source>
</evidence>
<evidence type="ECO:0000256" key="13">
    <source>
        <dbReference type="SAM" id="MobiDB-lite"/>
    </source>
</evidence>
<feature type="domain" description="DEK-C" evidence="16">
    <location>
        <begin position="1735"/>
        <end position="1790"/>
    </location>
</feature>
<dbReference type="GO" id="GO:0005524">
    <property type="term" value="F:ATP binding"/>
    <property type="evidence" value="ECO:0007669"/>
    <property type="project" value="UniProtKB-UniRule"/>
</dbReference>
<keyword evidence="11" id="KW-0325">Glycoprotein</keyword>
<organism evidence="17 18">
    <name type="scientific">Anaeromyces robustus</name>
    <dbReference type="NCBI Taxonomy" id="1754192"/>
    <lineage>
        <taxon>Eukaryota</taxon>
        <taxon>Fungi</taxon>
        <taxon>Fungi incertae sedis</taxon>
        <taxon>Chytridiomycota</taxon>
        <taxon>Chytridiomycota incertae sedis</taxon>
        <taxon>Neocallimastigomycetes</taxon>
        <taxon>Neocallimastigales</taxon>
        <taxon>Neocallimastigaceae</taxon>
        <taxon>Anaeromyces</taxon>
    </lineage>
</organism>
<dbReference type="OrthoDB" id="370884at2759"/>
<dbReference type="PANTHER" id="PTHR22914">
    <property type="entry name" value="CHITIN SYNTHASE"/>
    <property type="match status" value="1"/>
</dbReference>
<name>A0A1Y1WNK2_9FUNG</name>
<feature type="region of interest" description="Disordered" evidence="13">
    <location>
        <begin position="741"/>
        <end position="768"/>
    </location>
</feature>
<dbReference type="GO" id="GO:0003779">
    <property type="term" value="F:actin binding"/>
    <property type="evidence" value="ECO:0007669"/>
    <property type="project" value="UniProtKB-KW"/>
</dbReference>
<dbReference type="InterPro" id="IPR036961">
    <property type="entry name" value="Kinesin_motor_dom_sf"/>
</dbReference>
<dbReference type="Gene3D" id="3.90.550.10">
    <property type="entry name" value="Spore Coat Polysaccharide Biosynthesis Protein SpsA, Chain A"/>
    <property type="match status" value="1"/>
</dbReference>
<keyword evidence="9 14" id="KW-0472">Membrane</keyword>
<dbReference type="PROSITE" id="PS51998">
    <property type="entry name" value="DEK_C"/>
    <property type="match status" value="1"/>
</dbReference>
<dbReference type="Pfam" id="PF03142">
    <property type="entry name" value="Chitin_synth_2"/>
    <property type="match status" value="1"/>
</dbReference>
<dbReference type="Proteomes" id="UP000193944">
    <property type="component" value="Unassembled WGS sequence"/>
</dbReference>
<dbReference type="SMART" id="SM00242">
    <property type="entry name" value="MYSc"/>
    <property type="match status" value="1"/>
</dbReference>
<dbReference type="PANTHER" id="PTHR22914:SF13">
    <property type="entry name" value="CHITIN SYNTHASE"/>
    <property type="match status" value="1"/>
</dbReference>
<feature type="domain" description="Myosin motor" evidence="15">
    <location>
        <begin position="11"/>
        <end position="731"/>
    </location>
</feature>
<dbReference type="Gene3D" id="1.10.10.820">
    <property type="match status" value="1"/>
</dbReference>
<dbReference type="Gene3D" id="1.20.58.530">
    <property type="match status" value="1"/>
</dbReference>
<comment type="caution">
    <text evidence="17">The sequence shown here is derived from an EMBL/GenBank/DDBJ whole genome shotgun (WGS) entry which is preliminary data.</text>
</comment>
<feature type="transmembrane region" description="Helical" evidence="14">
    <location>
        <begin position="1578"/>
        <end position="1601"/>
    </location>
</feature>
<evidence type="ECO:0000256" key="9">
    <source>
        <dbReference type="ARBA" id="ARBA00023136"/>
    </source>
</evidence>
<feature type="transmembrane region" description="Helical" evidence="14">
    <location>
        <begin position="1550"/>
        <end position="1571"/>
    </location>
</feature>
<dbReference type="InterPro" id="IPR036400">
    <property type="entry name" value="Cyt_B5-like_heme/steroid_sf"/>
</dbReference>
<dbReference type="GO" id="GO:0004100">
    <property type="term" value="F:chitin synthase activity"/>
    <property type="evidence" value="ECO:0007669"/>
    <property type="project" value="UniProtKB-EC"/>
</dbReference>
<keyword evidence="10 12" id="KW-0505">Motor protein</keyword>
<dbReference type="PROSITE" id="PS51456">
    <property type="entry name" value="MYOSIN_MOTOR"/>
    <property type="match status" value="1"/>
</dbReference>
<feature type="binding site" evidence="12">
    <location>
        <begin position="112"/>
        <end position="119"/>
    </location>
    <ligand>
        <name>ATP</name>
        <dbReference type="ChEBI" id="CHEBI:30616"/>
    </ligand>
</feature>
<accession>A0A1Y1WNK2</accession>
<comment type="subcellular location">
    <subcellularLocation>
        <location evidence="1">Cell membrane</location>
        <topology evidence="1">Multi-pass membrane protein</topology>
    </subcellularLocation>
</comment>
<feature type="region of interest" description="Disordered" evidence="13">
    <location>
        <begin position="567"/>
        <end position="593"/>
    </location>
</feature>
<dbReference type="GO" id="GO:0030428">
    <property type="term" value="C:cell septum"/>
    <property type="evidence" value="ECO:0007669"/>
    <property type="project" value="TreeGrafter"/>
</dbReference>
<keyword evidence="6 14" id="KW-0812">Transmembrane</keyword>
<keyword evidence="7 14" id="KW-1133">Transmembrane helix</keyword>
<dbReference type="STRING" id="1754192.A0A1Y1WNK2"/>
<evidence type="ECO:0000256" key="12">
    <source>
        <dbReference type="PROSITE-ProRule" id="PRU00782"/>
    </source>
</evidence>
<evidence type="ECO:0000256" key="2">
    <source>
        <dbReference type="ARBA" id="ARBA00012543"/>
    </source>
</evidence>
<feature type="transmembrane region" description="Helical" evidence="14">
    <location>
        <begin position="815"/>
        <end position="833"/>
    </location>
</feature>
<evidence type="ECO:0000313" key="18">
    <source>
        <dbReference type="Proteomes" id="UP000193944"/>
    </source>
</evidence>
<proteinExistence type="inferred from homology"/>
<feature type="transmembrane region" description="Helical" evidence="14">
    <location>
        <begin position="1523"/>
        <end position="1544"/>
    </location>
</feature>
<keyword evidence="12" id="KW-0547">Nucleotide-binding</keyword>
<dbReference type="GO" id="GO:0005886">
    <property type="term" value="C:plasma membrane"/>
    <property type="evidence" value="ECO:0007669"/>
    <property type="project" value="UniProtKB-SubCell"/>
</dbReference>
<keyword evidence="5" id="KW-0808">Transferase</keyword>
<keyword evidence="12" id="KW-0067">ATP-binding</keyword>
<reference evidence="17 18" key="2">
    <citation type="submission" date="2016-08" db="EMBL/GenBank/DDBJ databases">
        <title>Pervasive Adenine N6-methylation of Active Genes in Fungi.</title>
        <authorList>
            <consortium name="DOE Joint Genome Institute"/>
            <person name="Mondo S.J."/>
            <person name="Dannebaum R.O."/>
            <person name="Kuo R.C."/>
            <person name="Labutti K."/>
            <person name="Haridas S."/>
            <person name="Kuo A."/>
            <person name="Salamov A."/>
            <person name="Ahrendt S.R."/>
            <person name="Lipzen A."/>
            <person name="Sullivan W."/>
            <person name="Andreopoulos W.B."/>
            <person name="Clum A."/>
            <person name="Lindquist E."/>
            <person name="Daum C."/>
            <person name="Ramamoorthy G.K."/>
            <person name="Gryganskyi A."/>
            <person name="Culley D."/>
            <person name="Magnuson J.K."/>
            <person name="James T.Y."/>
            <person name="O'Malley M.A."/>
            <person name="Stajich J.E."/>
            <person name="Spatafora J.W."/>
            <person name="Visel A."/>
            <person name="Grigoriev I.V."/>
        </authorList>
    </citation>
    <scope>NUCLEOTIDE SEQUENCE [LARGE SCALE GENOMIC DNA]</scope>
    <source>
        <strain evidence="17 18">S4</strain>
    </source>
</reference>
<dbReference type="SUPFAM" id="SSF109715">
    <property type="entry name" value="DEK C-terminal domain"/>
    <property type="match status" value="1"/>
</dbReference>
<dbReference type="Gene3D" id="3.40.850.10">
    <property type="entry name" value="Kinesin motor domain"/>
    <property type="match status" value="1"/>
</dbReference>
<evidence type="ECO:0000256" key="6">
    <source>
        <dbReference type="ARBA" id="ARBA00022692"/>
    </source>
</evidence>
<protein>
    <recommendedName>
        <fullName evidence="2">chitin synthase</fullName>
        <ecNumber evidence="2">2.4.1.16</ecNumber>
    </recommendedName>
</protein>
<feature type="region of interest" description="Disordered" evidence="13">
    <location>
        <begin position="789"/>
        <end position="809"/>
    </location>
</feature>
<dbReference type="InterPro" id="IPR029044">
    <property type="entry name" value="Nucleotide-diphossugar_trans"/>
</dbReference>
<evidence type="ECO:0000256" key="14">
    <source>
        <dbReference type="SAM" id="Phobius"/>
    </source>
</evidence>
<dbReference type="InterPro" id="IPR001609">
    <property type="entry name" value="Myosin_head_motor_dom-like"/>
</dbReference>
<dbReference type="SUPFAM" id="SSF52540">
    <property type="entry name" value="P-loop containing nucleoside triphosphate hydrolases"/>
    <property type="match status" value="1"/>
</dbReference>
<feature type="transmembrane region" description="Helical" evidence="14">
    <location>
        <begin position="1128"/>
        <end position="1147"/>
    </location>
</feature>
<comment type="similarity">
    <text evidence="12">Belongs to the TRAFAC class myosin-kinesin ATPase superfamily. Myosin family.</text>
</comment>
<evidence type="ECO:0000313" key="17">
    <source>
        <dbReference type="EMBL" id="ORX75130.1"/>
    </source>
</evidence>
<evidence type="ECO:0000256" key="8">
    <source>
        <dbReference type="ARBA" id="ARBA00023123"/>
    </source>
</evidence>
<feature type="compositionally biased region" description="Basic and acidic residues" evidence="13">
    <location>
        <begin position="741"/>
        <end position="755"/>
    </location>
</feature>